<dbReference type="Proteomes" id="UP001169764">
    <property type="component" value="Unassembled WGS sequence"/>
</dbReference>
<proteinExistence type="predicted"/>
<reference evidence="1" key="1">
    <citation type="submission" date="2023-07" db="EMBL/GenBank/DDBJ databases">
        <authorList>
            <person name="Kim M."/>
        </authorList>
    </citation>
    <scope>NUCLEOTIDE SEQUENCE</scope>
    <source>
        <strain evidence="1">BIUV-7</strain>
    </source>
</reference>
<dbReference type="PANTHER" id="PTHR30348:SF14">
    <property type="entry name" value="BLR8050 PROTEIN"/>
    <property type="match status" value="1"/>
</dbReference>
<accession>A0ABT8YE22</accession>
<organism evidence="1 2">
    <name type="scientific">Sphingomonas natans</name>
    <dbReference type="NCBI Taxonomy" id="3063330"/>
    <lineage>
        <taxon>Bacteria</taxon>
        <taxon>Pseudomonadati</taxon>
        <taxon>Pseudomonadota</taxon>
        <taxon>Alphaproteobacteria</taxon>
        <taxon>Sphingomonadales</taxon>
        <taxon>Sphingomonadaceae</taxon>
        <taxon>Sphingomonas</taxon>
    </lineage>
</organism>
<dbReference type="SUPFAM" id="SSF117396">
    <property type="entry name" value="TM1631-like"/>
    <property type="match status" value="1"/>
</dbReference>
<gene>
    <name evidence="1" type="ORF">Q4F19_15670</name>
</gene>
<name>A0ABT8YE22_9SPHN</name>
<dbReference type="EMBL" id="JAUOTP010000007">
    <property type="protein sequence ID" value="MDO6415830.1"/>
    <property type="molecule type" value="Genomic_DNA"/>
</dbReference>
<dbReference type="InterPro" id="IPR036520">
    <property type="entry name" value="UPF0759_sf"/>
</dbReference>
<protein>
    <submittedName>
        <fullName evidence="1">DUF72 domain-containing protein</fullName>
    </submittedName>
</protein>
<dbReference type="Gene3D" id="3.20.20.410">
    <property type="entry name" value="Protein of unknown function UPF0759"/>
    <property type="match status" value="1"/>
</dbReference>
<dbReference type="PANTHER" id="PTHR30348">
    <property type="entry name" value="UNCHARACTERIZED PROTEIN YECE"/>
    <property type="match status" value="1"/>
</dbReference>
<evidence type="ECO:0000313" key="2">
    <source>
        <dbReference type="Proteomes" id="UP001169764"/>
    </source>
</evidence>
<comment type="caution">
    <text evidence="1">The sequence shown here is derived from an EMBL/GenBank/DDBJ whole genome shotgun (WGS) entry which is preliminary data.</text>
</comment>
<sequence length="247" mass="26584">MIRLGTAGWSIPAPVGPLFPGDGPHLERYAAVMPAVEINSSFHRPHRRSTYERWARSVPADFRFSVKIPKTISHGARLLGTDALVDAFLDEVGGLGAKLEILLLQLPPSFAFEPDIVAPFLTRLRGQLADGIDIACEPRHAGWFTPAAEECLIGHLVARVAADPVRVSGAEVPGGWAGLRYHRLHGSPRIYHSSYDTQALEALAAALPADAGDRPRQWCIFDNTASGAALPDAIAFQALSSSGQNVR</sequence>
<dbReference type="RefSeq" id="WP_303544351.1">
    <property type="nucleotide sequence ID" value="NZ_JAUOTP010000007.1"/>
</dbReference>
<dbReference type="Pfam" id="PF01904">
    <property type="entry name" value="DUF72"/>
    <property type="match status" value="1"/>
</dbReference>
<dbReference type="InterPro" id="IPR002763">
    <property type="entry name" value="DUF72"/>
</dbReference>
<keyword evidence="2" id="KW-1185">Reference proteome</keyword>
<evidence type="ECO:0000313" key="1">
    <source>
        <dbReference type="EMBL" id="MDO6415830.1"/>
    </source>
</evidence>